<evidence type="ECO:0008006" key="4">
    <source>
        <dbReference type="Google" id="ProtNLM"/>
    </source>
</evidence>
<dbReference type="Proteomes" id="UP001324380">
    <property type="component" value="Chromosome"/>
</dbReference>
<dbReference type="EMBL" id="CP139558">
    <property type="protein sequence ID" value="WPU93342.1"/>
    <property type="molecule type" value="Genomic_DNA"/>
</dbReference>
<gene>
    <name evidence="2" type="ORF">SNE25_28900</name>
</gene>
<dbReference type="InterPro" id="IPR008969">
    <property type="entry name" value="CarboxyPept-like_regulatory"/>
</dbReference>
<evidence type="ECO:0000313" key="3">
    <source>
        <dbReference type="Proteomes" id="UP001324380"/>
    </source>
</evidence>
<dbReference type="SUPFAM" id="SSF49464">
    <property type="entry name" value="Carboxypeptidase regulatory domain-like"/>
    <property type="match status" value="1"/>
</dbReference>
<name>A0ABZ0TK83_9SPHI</name>
<accession>A0ABZ0TK83</accession>
<keyword evidence="1" id="KW-0732">Signal</keyword>
<evidence type="ECO:0000256" key="1">
    <source>
        <dbReference type="SAM" id="SignalP"/>
    </source>
</evidence>
<evidence type="ECO:0000313" key="2">
    <source>
        <dbReference type="EMBL" id="WPU93342.1"/>
    </source>
</evidence>
<reference evidence="2 3" key="1">
    <citation type="submission" date="2023-11" db="EMBL/GenBank/DDBJ databases">
        <title>Analysis of the Genomes of Mucilaginibacter gossypii cycad 4 and M. sabulilitoris SNA2: microbes with the potential for plant growth promotion.</title>
        <authorList>
            <person name="Hirsch A.M."/>
            <person name="Humm E."/>
            <person name="Rubbi M."/>
            <person name="Del Vecchio G."/>
            <person name="Ha S.M."/>
            <person name="Pellegrini M."/>
            <person name="Gunsalus R.P."/>
        </authorList>
    </citation>
    <scope>NUCLEOTIDE SEQUENCE [LARGE SCALE GENOMIC DNA]</scope>
    <source>
        <strain evidence="2 3">SNA2</strain>
    </source>
</reference>
<sequence length="234" mass="26769">MKPKYLILIFALFTAFTANAQNVLKGTVYESGKNVRLPNVFIRDGNNKKQITISDDDGNFAINTETGHTLIFESPGYVSDTLYVTTLAPARIQMVTKTIALRQVDITSTRQSFDAHKEYPEVYTRSKVYPLSPSSWFSKDARDARRLKKYFKHEEEERHVDEVFTVTYVQSLVPLRGQELENFMTLYRPTYAFLKNNNGESLTVYINDSYKKFMALPPGQRSLPSLPVTGKSLQ</sequence>
<organism evidence="2 3">
    <name type="scientific">Mucilaginibacter sabulilitoris</name>
    <dbReference type="NCBI Taxonomy" id="1173583"/>
    <lineage>
        <taxon>Bacteria</taxon>
        <taxon>Pseudomonadati</taxon>
        <taxon>Bacteroidota</taxon>
        <taxon>Sphingobacteriia</taxon>
        <taxon>Sphingobacteriales</taxon>
        <taxon>Sphingobacteriaceae</taxon>
        <taxon>Mucilaginibacter</taxon>
    </lineage>
</organism>
<feature type="signal peptide" evidence="1">
    <location>
        <begin position="1"/>
        <end position="20"/>
    </location>
</feature>
<protein>
    <recommendedName>
        <fullName evidence="4">Carboxypeptidase-like regulatory domain-containing protein</fullName>
    </recommendedName>
</protein>
<keyword evidence="3" id="KW-1185">Reference proteome</keyword>
<feature type="chain" id="PRO_5046134657" description="Carboxypeptidase-like regulatory domain-containing protein" evidence="1">
    <location>
        <begin position="21"/>
        <end position="234"/>
    </location>
</feature>
<dbReference type="RefSeq" id="WP_321562478.1">
    <property type="nucleotide sequence ID" value="NZ_CP139558.1"/>
</dbReference>
<proteinExistence type="predicted"/>